<dbReference type="RefSeq" id="WP_210652071.1">
    <property type="nucleotide sequence ID" value="NZ_JAGKQQ010000001.1"/>
</dbReference>
<proteinExistence type="predicted"/>
<evidence type="ECO:0000313" key="1">
    <source>
        <dbReference type="EMBL" id="MBP3954010.1"/>
    </source>
</evidence>
<name>A0ABS5BJX5_9BACT</name>
<protein>
    <recommendedName>
        <fullName evidence="3">CsbD family protein</fullName>
    </recommendedName>
</protein>
<sequence>MAGGNAIGTGAVVLTANADQLLVGLKKAEAATESWAARTRVAAGKTASAIGGKLGGGASEVFGVAKDKAKQMATDFATEGARSFGGTRAPSG</sequence>
<accession>A0ABS5BJX5</accession>
<evidence type="ECO:0008006" key="3">
    <source>
        <dbReference type="Google" id="ProtNLM"/>
    </source>
</evidence>
<reference evidence="1 2" key="1">
    <citation type="submission" date="2021-04" db="EMBL/GenBank/DDBJ databases">
        <authorList>
            <person name="Ivanova A."/>
        </authorList>
    </citation>
    <scope>NUCLEOTIDE SEQUENCE [LARGE SCALE GENOMIC DNA]</scope>
    <source>
        <strain evidence="1 2">G18</strain>
    </source>
</reference>
<evidence type="ECO:0000313" key="2">
    <source>
        <dbReference type="Proteomes" id="UP000676565"/>
    </source>
</evidence>
<comment type="caution">
    <text evidence="1">The sequence shown here is derived from an EMBL/GenBank/DDBJ whole genome shotgun (WGS) entry which is preliminary data.</text>
</comment>
<keyword evidence="2" id="KW-1185">Reference proteome</keyword>
<gene>
    <name evidence="1" type="ORF">J8F10_01690</name>
</gene>
<dbReference type="Proteomes" id="UP000676565">
    <property type="component" value="Unassembled WGS sequence"/>
</dbReference>
<organism evidence="1 2">
    <name type="scientific">Gemmata palustris</name>
    <dbReference type="NCBI Taxonomy" id="2822762"/>
    <lineage>
        <taxon>Bacteria</taxon>
        <taxon>Pseudomonadati</taxon>
        <taxon>Planctomycetota</taxon>
        <taxon>Planctomycetia</taxon>
        <taxon>Gemmatales</taxon>
        <taxon>Gemmataceae</taxon>
        <taxon>Gemmata</taxon>
    </lineage>
</organism>
<dbReference type="EMBL" id="JAGKQQ010000001">
    <property type="protein sequence ID" value="MBP3954010.1"/>
    <property type="molecule type" value="Genomic_DNA"/>
</dbReference>